<protein>
    <submittedName>
        <fullName evidence="3">Non-lysosomal glucosylceramidase</fullName>
    </submittedName>
</protein>
<name>A0AAV4IGX7_9GAST</name>
<reference evidence="3 4" key="1">
    <citation type="journal article" date="2021" name="Elife">
        <title>Chloroplast acquisition without the gene transfer in kleptoplastic sea slugs, Plakobranchus ocellatus.</title>
        <authorList>
            <person name="Maeda T."/>
            <person name="Takahashi S."/>
            <person name="Yoshida T."/>
            <person name="Shimamura S."/>
            <person name="Takaki Y."/>
            <person name="Nagai Y."/>
            <person name="Toyoda A."/>
            <person name="Suzuki Y."/>
            <person name="Arimoto A."/>
            <person name="Ishii H."/>
            <person name="Satoh N."/>
            <person name="Nishiyama T."/>
            <person name="Hasebe M."/>
            <person name="Maruyama T."/>
            <person name="Minagawa J."/>
            <person name="Obokata J."/>
            <person name="Shigenobu S."/>
        </authorList>
    </citation>
    <scope>NUCLEOTIDE SEQUENCE [LARGE SCALE GENOMIC DNA]</scope>
</reference>
<organism evidence="3 4">
    <name type="scientific">Elysia marginata</name>
    <dbReference type="NCBI Taxonomy" id="1093978"/>
    <lineage>
        <taxon>Eukaryota</taxon>
        <taxon>Metazoa</taxon>
        <taxon>Spiralia</taxon>
        <taxon>Lophotrochozoa</taxon>
        <taxon>Mollusca</taxon>
        <taxon>Gastropoda</taxon>
        <taxon>Heterobranchia</taxon>
        <taxon>Euthyneura</taxon>
        <taxon>Panpulmonata</taxon>
        <taxon>Sacoglossa</taxon>
        <taxon>Placobranchoidea</taxon>
        <taxon>Plakobranchidae</taxon>
        <taxon>Elysia</taxon>
    </lineage>
</organism>
<dbReference type="GO" id="GO:0005975">
    <property type="term" value="P:carbohydrate metabolic process"/>
    <property type="evidence" value="ECO:0007669"/>
    <property type="project" value="InterPro"/>
</dbReference>
<dbReference type="Pfam" id="PF04685">
    <property type="entry name" value="DUF608"/>
    <property type="match status" value="1"/>
</dbReference>
<dbReference type="Proteomes" id="UP000762676">
    <property type="component" value="Unassembled WGS sequence"/>
</dbReference>
<dbReference type="AlphaFoldDB" id="A0AAV4IGX7"/>
<feature type="domain" description="Glycosyl-hydrolase family 116 N-terminal" evidence="2">
    <location>
        <begin position="225"/>
        <end position="304"/>
    </location>
</feature>
<dbReference type="InterPro" id="IPR024462">
    <property type="entry name" value="GH116_N"/>
</dbReference>
<dbReference type="SUPFAM" id="SSF48208">
    <property type="entry name" value="Six-hairpin glycosidases"/>
    <property type="match status" value="1"/>
</dbReference>
<dbReference type="Pfam" id="PF12215">
    <property type="entry name" value="Glyco_hydr_116N"/>
    <property type="match status" value="2"/>
</dbReference>
<proteinExistence type="predicted"/>
<feature type="domain" description="Glycosyl-hydrolase family 116 catalytic region" evidence="1">
    <location>
        <begin position="362"/>
        <end position="575"/>
    </location>
</feature>
<gene>
    <name evidence="3" type="ORF">ElyMa_004755000</name>
</gene>
<evidence type="ECO:0000259" key="2">
    <source>
        <dbReference type="Pfam" id="PF12215"/>
    </source>
</evidence>
<accession>A0AAV4IGX7</accession>
<dbReference type="InterPro" id="IPR008928">
    <property type="entry name" value="6-hairpin_glycosidase_sf"/>
</dbReference>
<sequence length="581" mass="66483">MFCVGPEENASTPREHVAGLPDYGWRVPMSYKCDVKCSPFAKPRINQIPQYIGLGLRYTKYWIAKKRQGRRPFIDHLNQMKHKPIYGCPLGGIGSGTIGRGYRGCPLGGIGSGTIGRGYRGEFCRFQMVPGMYHYHVINANQFIVSIRQNGQTVYQKVLSCAQNKRHGRLKEWDWSFPPENGLYHALYPRAWSVFSIPEHQLTLTCRQVSPVLPHDYLMSHHSLTAPSPPTSRGQETASAVCGSQTIKKNSKELFEFSLSWDMPKIQFAAKENTYTRRYAQLFGLNGDAAPQLCSHTLRNYALWEEKIESWQAPVLKSGSLPAWYKSAIFNELYFLSDGGSIWIEATKSCKFSQHPTVKEFGRFAYLEGQEYRMFNTYDVHHYSSFALLMLWPKLQLSLQYDYGDTVTMEDRERVKFLMAGESGIRKVANCVPHDIGDPEDEPWIRINAYNIHPTDDWKDLNIKFVLQVYRDYAATEDTNYLNFMYPKCQILMESAKAWDKDGDGIIDNGGYADQTFDAWVMKGASSYCGGMWLVALQMMVAMANELGRTEEQVEYQAMLDKGKESFERKLWNGKGILLNM</sequence>
<dbReference type="InterPro" id="IPR052566">
    <property type="entry name" value="Non-lysos_glucosylceramidase"/>
</dbReference>
<dbReference type="InterPro" id="IPR006775">
    <property type="entry name" value="GH116_catalytic"/>
</dbReference>
<evidence type="ECO:0000313" key="3">
    <source>
        <dbReference type="EMBL" id="GFS08363.1"/>
    </source>
</evidence>
<keyword evidence="4" id="KW-1185">Reference proteome</keyword>
<dbReference type="Gene3D" id="1.50.10.10">
    <property type="match status" value="1"/>
</dbReference>
<dbReference type="InterPro" id="IPR012341">
    <property type="entry name" value="6hp_glycosidase-like_sf"/>
</dbReference>
<dbReference type="PANTHER" id="PTHR12654">
    <property type="entry name" value="BILE ACID BETA-GLUCOSIDASE-RELATED"/>
    <property type="match status" value="1"/>
</dbReference>
<evidence type="ECO:0000313" key="4">
    <source>
        <dbReference type="Proteomes" id="UP000762676"/>
    </source>
</evidence>
<feature type="domain" description="Glycosyl-hydrolase family 116 N-terminal" evidence="2">
    <location>
        <begin position="104"/>
        <end position="218"/>
    </location>
</feature>
<dbReference type="PANTHER" id="PTHR12654:SF0">
    <property type="entry name" value="NON-LYSOSOMAL GLUCOSYLCERAMIDASE"/>
    <property type="match status" value="1"/>
</dbReference>
<dbReference type="EMBL" id="BMAT01009542">
    <property type="protein sequence ID" value="GFS08363.1"/>
    <property type="molecule type" value="Genomic_DNA"/>
</dbReference>
<dbReference type="GO" id="GO:0008422">
    <property type="term" value="F:beta-glucosidase activity"/>
    <property type="evidence" value="ECO:0007669"/>
    <property type="project" value="TreeGrafter"/>
</dbReference>
<evidence type="ECO:0000259" key="1">
    <source>
        <dbReference type="Pfam" id="PF04685"/>
    </source>
</evidence>
<comment type="caution">
    <text evidence="3">The sequence shown here is derived from an EMBL/GenBank/DDBJ whole genome shotgun (WGS) entry which is preliminary data.</text>
</comment>